<reference evidence="2 3" key="1">
    <citation type="submission" date="2016-12" db="EMBL/GenBank/DDBJ databases">
        <title>Thioflexothrix psekupsii D3 genome sequencing and assembly.</title>
        <authorList>
            <person name="Fomenkov A."/>
            <person name="Vincze T."/>
            <person name="Grabovich M."/>
            <person name="Anton B.P."/>
            <person name="Dubinina G."/>
            <person name="Orlova M."/>
            <person name="Belousova E."/>
            <person name="Roberts R.J."/>
        </authorList>
    </citation>
    <scope>NUCLEOTIDE SEQUENCE [LARGE SCALE GENOMIC DNA]</scope>
    <source>
        <strain evidence="2">D3</strain>
    </source>
</reference>
<gene>
    <name evidence="2" type="ORF">TPSD3_09205</name>
</gene>
<comment type="caution">
    <text evidence="2">The sequence shown here is derived from an EMBL/GenBank/DDBJ whole genome shotgun (WGS) entry which is preliminary data.</text>
</comment>
<dbReference type="RefSeq" id="WP_086488249.1">
    <property type="nucleotide sequence ID" value="NZ_MSLT01000012.1"/>
</dbReference>
<dbReference type="AlphaFoldDB" id="A0A251X8S4"/>
<accession>A0A251X8S4</accession>
<evidence type="ECO:0000313" key="3">
    <source>
        <dbReference type="Proteomes" id="UP000194798"/>
    </source>
</evidence>
<evidence type="ECO:0000313" key="2">
    <source>
        <dbReference type="EMBL" id="OUD14468.1"/>
    </source>
</evidence>
<dbReference type="EMBL" id="MSLT01000012">
    <property type="protein sequence ID" value="OUD14468.1"/>
    <property type="molecule type" value="Genomic_DNA"/>
</dbReference>
<keyword evidence="3" id="KW-1185">Reference proteome</keyword>
<organism evidence="2 3">
    <name type="scientific">Thioflexithrix psekupsensis</name>
    <dbReference type="NCBI Taxonomy" id="1570016"/>
    <lineage>
        <taxon>Bacteria</taxon>
        <taxon>Pseudomonadati</taxon>
        <taxon>Pseudomonadota</taxon>
        <taxon>Gammaproteobacteria</taxon>
        <taxon>Thiotrichales</taxon>
        <taxon>Thioflexithrix</taxon>
    </lineage>
</organism>
<sequence>MKTTAIRLVIMVAGVALPSWVYADNPLAIQDFQTALAACERGIQMEMPRSRGSLRIMQSLSKRYQRNMQNALARMPALKDSNRLYSGDYFVETSFSQAYQSCETNFVSRVKEAELATEKMLAQRQEKQQENQALLDQLQQKQAMITPHIEVAIKNHCIPIINQADLIPPEAKNNYFQAKQKILELDPEAVKQFYTFAIKDSITQELIDESKPLGVWFETCEAAFIAQENQSAQTVSGEMMDDEEGPMLPPSLRTPALPADPATTAAPVVPAVPVTVPLEDEPEDMAVDEEGGDEEEYQAALTTVTGDKKTVLTQMKRMPDYVNNDDYDLAKASLWQFESPDADRCEVYQFQGDTQVKKQDINSECPPF</sequence>
<proteinExistence type="predicted"/>
<feature type="coiled-coil region" evidence="1">
    <location>
        <begin position="110"/>
        <end position="144"/>
    </location>
</feature>
<name>A0A251X8S4_9GAMM</name>
<evidence type="ECO:0000256" key="1">
    <source>
        <dbReference type="SAM" id="Coils"/>
    </source>
</evidence>
<dbReference type="Proteomes" id="UP000194798">
    <property type="component" value="Unassembled WGS sequence"/>
</dbReference>
<keyword evidence="1" id="KW-0175">Coiled coil</keyword>
<dbReference type="OrthoDB" id="5624970at2"/>
<protein>
    <submittedName>
        <fullName evidence="2">Uncharacterized protein</fullName>
    </submittedName>
</protein>